<keyword evidence="2" id="KW-0812">Transmembrane</keyword>
<dbReference type="EMBL" id="HG937694">
    <property type="protein sequence ID" value="CDP38204.1"/>
    <property type="molecule type" value="Genomic_DNA"/>
</dbReference>
<dbReference type="PANTHER" id="PTHR28026:SF9">
    <property type="entry name" value="2-HYDROXY-PALMITIC ACID DIOXYGENASE MPO1"/>
    <property type="match status" value="1"/>
</dbReference>
<reference evidence="3" key="1">
    <citation type="submission" date="2014-02" db="EMBL/GenBank/DDBJ databases">
        <authorList>
            <person name="Genoscope - CEA"/>
        </authorList>
    </citation>
    <scope>NUCLEOTIDE SEQUENCE</scope>
    <source>
        <strain evidence="3">LS3</strain>
    </source>
</reference>
<sequence length="218" mass="23973">MFTSSPRSLYTTPKLDPPRTGTDRTHDAVYPRYKARPEIPIPIIATMSSSFIAEIANYRVHHLNSVNVALHRVCIPAVYFTMMVPMTLLSLPHNAYVNLATVVASLYSAYYLSLDVPYGLIGSGLMAALAYGGTKFQLTYGPRLALLASLAIWILSGVGQAYGHKYHEGGAPAAGENPKQAFLMPPLFVVVELGTSLGYRRSLMQTIDRHIQESRNKD</sequence>
<dbReference type="GO" id="GO:0016020">
    <property type="term" value="C:membrane"/>
    <property type="evidence" value="ECO:0007669"/>
    <property type="project" value="GOC"/>
</dbReference>
<evidence type="ECO:0000313" key="3">
    <source>
        <dbReference type="EMBL" id="CDP38204.1"/>
    </source>
</evidence>
<dbReference type="GO" id="GO:0046521">
    <property type="term" value="P:sphingoid catabolic process"/>
    <property type="evidence" value="ECO:0007669"/>
    <property type="project" value="TreeGrafter"/>
</dbReference>
<feature type="region of interest" description="Disordered" evidence="1">
    <location>
        <begin position="1"/>
        <end position="27"/>
    </location>
</feature>
<evidence type="ECO:0000256" key="1">
    <source>
        <dbReference type="SAM" id="MobiDB-lite"/>
    </source>
</evidence>
<feature type="compositionally biased region" description="Polar residues" evidence="1">
    <location>
        <begin position="1"/>
        <end position="11"/>
    </location>
</feature>
<feature type="transmembrane region" description="Helical" evidence="2">
    <location>
        <begin position="182"/>
        <end position="199"/>
    </location>
</feature>
<feature type="transmembrane region" description="Helical" evidence="2">
    <location>
        <begin position="109"/>
        <end position="132"/>
    </location>
</feature>
<dbReference type="Pfam" id="PF06127">
    <property type="entry name" value="Mpo1-like"/>
    <property type="match status" value="1"/>
</dbReference>
<dbReference type="InterPro" id="IPR009305">
    <property type="entry name" value="Mpo1-like"/>
</dbReference>
<keyword evidence="2" id="KW-0472">Membrane</keyword>
<proteinExistence type="predicted"/>
<reference evidence="3" key="2">
    <citation type="submission" date="2014-06" db="EMBL/GenBank/DDBJ databases">
        <title>The complete genome of Blastobotrys (Arxula) adeninivorans LS3 - a yeast of biotechnological interest.</title>
        <authorList>
            <person name="Kunze G."/>
            <person name="Gaillardin C."/>
            <person name="Czernicka M."/>
            <person name="Durrens P."/>
            <person name="Martin T."/>
            <person name="Boer E."/>
            <person name="Gabaldon T."/>
            <person name="Cruz J."/>
            <person name="Talla E."/>
            <person name="Marck C."/>
            <person name="Goffeau A."/>
            <person name="Barbe V."/>
            <person name="Baret P."/>
            <person name="Baronian K."/>
            <person name="Beier S."/>
            <person name="Bleykasten C."/>
            <person name="Bode R."/>
            <person name="Casaregola S."/>
            <person name="Despons L."/>
            <person name="Fairhead C."/>
            <person name="Giersberg M."/>
            <person name="Gierski P."/>
            <person name="Hahnel U."/>
            <person name="Hartmann A."/>
            <person name="Jankowska D."/>
            <person name="Jubin C."/>
            <person name="Jung P."/>
            <person name="Lafontaine I."/>
            <person name="Leh-Louis V."/>
            <person name="Lemaire M."/>
            <person name="Marcet-Houben M."/>
            <person name="Mascher M."/>
            <person name="Morel G."/>
            <person name="Richard G.-F."/>
            <person name="Riechen J."/>
            <person name="Sacerdot C."/>
            <person name="Sarkar A."/>
            <person name="Savel G."/>
            <person name="Schacherer J."/>
            <person name="Sherman D."/>
            <person name="Straub M.-L."/>
            <person name="Stein N."/>
            <person name="Thierry A."/>
            <person name="Trautwein-Schult A."/>
            <person name="Westhof E."/>
            <person name="Worch S."/>
            <person name="Dujon B."/>
            <person name="Souciet J.-L."/>
            <person name="Wincker P."/>
            <person name="Scholz U."/>
            <person name="Neuveglise N."/>
        </authorList>
    </citation>
    <scope>NUCLEOTIDE SEQUENCE</scope>
    <source>
        <strain evidence="3">LS3</strain>
    </source>
</reference>
<accession>A0A060TBR8</accession>
<protein>
    <submittedName>
        <fullName evidence="3">ARAD1D29480p</fullName>
    </submittedName>
</protein>
<gene>
    <name evidence="3" type="ORF">GNLVRS02_ARAD1D29480g</name>
</gene>
<name>A0A060TBR8_BLAAD</name>
<dbReference type="PANTHER" id="PTHR28026">
    <property type="entry name" value="DUF962 DOMAIN PROTEIN (AFU_ORTHOLOGUE AFUA_8G05310)"/>
    <property type="match status" value="1"/>
</dbReference>
<organism evidence="3">
    <name type="scientific">Blastobotrys adeninivorans</name>
    <name type="common">Yeast</name>
    <name type="synonym">Arxula adeninivorans</name>
    <dbReference type="NCBI Taxonomy" id="409370"/>
    <lineage>
        <taxon>Eukaryota</taxon>
        <taxon>Fungi</taxon>
        <taxon>Dikarya</taxon>
        <taxon>Ascomycota</taxon>
        <taxon>Saccharomycotina</taxon>
        <taxon>Dipodascomycetes</taxon>
        <taxon>Dipodascales</taxon>
        <taxon>Trichomonascaceae</taxon>
        <taxon>Blastobotrys</taxon>
    </lineage>
</organism>
<feature type="transmembrane region" description="Helical" evidence="2">
    <location>
        <begin position="69"/>
        <end position="89"/>
    </location>
</feature>
<evidence type="ECO:0000256" key="2">
    <source>
        <dbReference type="SAM" id="Phobius"/>
    </source>
</evidence>
<dbReference type="PhylomeDB" id="A0A060TBR8"/>
<keyword evidence="2" id="KW-1133">Transmembrane helix</keyword>
<dbReference type="AlphaFoldDB" id="A0A060TBR8"/>
<feature type="transmembrane region" description="Helical" evidence="2">
    <location>
        <begin position="144"/>
        <end position="162"/>
    </location>
</feature>